<proteinExistence type="predicted"/>
<dbReference type="AlphaFoldDB" id="A0A0E9PBG0"/>
<dbReference type="EMBL" id="GBXM01106566">
    <property type="protein sequence ID" value="JAH02011.1"/>
    <property type="molecule type" value="Transcribed_RNA"/>
</dbReference>
<organism evidence="1">
    <name type="scientific">Anguilla anguilla</name>
    <name type="common">European freshwater eel</name>
    <name type="synonym">Muraena anguilla</name>
    <dbReference type="NCBI Taxonomy" id="7936"/>
    <lineage>
        <taxon>Eukaryota</taxon>
        <taxon>Metazoa</taxon>
        <taxon>Chordata</taxon>
        <taxon>Craniata</taxon>
        <taxon>Vertebrata</taxon>
        <taxon>Euteleostomi</taxon>
        <taxon>Actinopterygii</taxon>
        <taxon>Neopterygii</taxon>
        <taxon>Teleostei</taxon>
        <taxon>Anguilliformes</taxon>
        <taxon>Anguillidae</taxon>
        <taxon>Anguilla</taxon>
    </lineage>
</organism>
<dbReference type="EMBL" id="GBXM01093294">
    <property type="protein sequence ID" value="JAH15283.1"/>
    <property type="molecule type" value="Transcribed_RNA"/>
</dbReference>
<reference evidence="1" key="2">
    <citation type="journal article" date="2015" name="Fish Shellfish Immunol.">
        <title>Early steps in the European eel (Anguilla anguilla)-Vibrio vulnificus interaction in the gills: Role of the RtxA13 toxin.</title>
        <authorList>
            <person name="Callol A."/>
            <person name="Pajuelo D."/>
            <person name="Ebbesson L."/>
            <person name="Teles M."/>
            <person name="MacKenzie S."/>
            <person name="Amaro C."/>
        </authorList>
    </citation>
    <scope>NUCLEOTIDE SEQUENCE</scope>
</reference>
<dbReference type="EMBL" id="GBXM01094982">
    <property type="protein sequence ID" value="JAH13595.1"/>
    <property type="molecule type" value="Transcribed_RNA"/>
</dbReference>
<name>A0A0E9PBG0_ANGAN</name>
<evidence type="ECO:0000313" key="1">
    <source>
        <dbReference type="EMBL" id="JAH02011.1"/>
    </source>
</evidence>
<sequence length="16" mass="1889">MKWMTLTKKAKTGDIH</sequence>
<accession>A0A0E9PBG0</accession>
<reference evidence="1" key="1">
    <citation type="submission" date="2014-11" db="EMBL/GenBank/DDBJ databases">
        <authorList>
            <person name="Amaro Gonzalez C."/>
        </authorList>
    </citation>
    <scope>NUCLEOTIDE SEQUENCE</scope>
</reference>
<protein>
    <submittedName>
        <fullName evidence="1">Uncharacterized protein</fullName>
    </submittedName>
</protein>